<feature type="domain" description="HTH tetR-type" evidence="5">
    <location>
        <begin position="30"/>
        <end position="90"/>
    </location>
</feature>
<reference evidence="6 7" key="1">
    <citation type="submission" date="2019-03" db="EMBL/GenBank/DDBJ databases">
        <title>Draft genome sequences of novel Actinobacteria.</title>
        <authorList>
            <person name="Sahin N."/>
            <person name="Ay H."/>
            <person name="Saygin H."/>
        </authorList>
    </citation>
    <scope>NUCLEOTIDE SEQUENCE [LARGE SCALE GENOMIC DNA]</scope>
    <source>
        <strain evidence="6 7">DSM 45347</strain>
    </source>
</reference>
<keyword evidence="7" id="KW-1185">Reference proteome</keyword>
<evidence type="ECO:0000259" key="5">
    <source>
        <dbReference type="PROSITE" id="PS50977"/>
    </source>
</evidence>
<dbReference type="GO" id="GO:0003700">
    <property type="term" value="F:DNA-binding transcription factor activity"/>
    <property type="evidence" value="ECO:0007669"/>
    <property type="project" value="TreeGrafter"/>
</dbReference>
<evidence type="ECO:0000256" key="2">
    <source>
        <dbReference type="ARBA" id="ARBA00023125"/>
    </source>
</evidence>
<keyword evidence="2 4" id="KW-0238">DNA-binding</keyword>
<dbReference type="EMBL" id="SMJW01000027">
    <property type="protein sequence ID" value="TDC17840.1"/>
    <property type="molecule type" value="Genomic_DNA"/>
</dbReference>
<dbReference type="PRINTS" id="PR00455">
    <property type="entry name" value="HTHTETR"/>
</dbReference>
<name>A0A4R4P9Z6_9ACTN</name>
<keyword evidence="3" id="KW-0804">Transcription</keyword>
<protein>
    <submittedName>
        <fullName evidence="6">TetR/AcrR family transcriptional regulator</fullName>
    </submittedName>
</protein>
<dbReference type="AlphaFoldDB" id="A0A4R4P9Z6"/>
<accession>A0A4R4P9Z6</accession>
<evidence type="ECO:0000256" key="3">
    <source>
        <dbReference type="ARBA" id="ARBA00023163"/>
    </source>
</evidence>
<keyword evidence="1" id="KW-0805">Transcription regulation</keyword>
<dbReference type="OrthoDB" id="4899232at2"/>
<gene>
    <name evidence="6" type="ORF">E1284_08085</name>
</gene>
<evidence type="ECO:0000256" key="4">
    <source>
        <dbReference type="PROSITE-ProRule" id="PRU00335"/>
    </source>
</evidence>
<evidence type="ECO:0000313" key="6">
    <source>
        <dbReference type="EMBL" id="TDC17840.1"/>
    </source>
</evidence>
<dbReference type="SUPFAM" id="SSF46689">
    <property type="entry name" value="Homeodomain-like"/>
    <property type="match status" value="1"/>
</dbReference>
<dbReference type="PROSITE" id="PS50977">
    <property type="entry name" value="HTH_TETR_2"/>
    <property type="match status" value="1"/>
</dbReference>
<dbReference type="InterPro" id="IPR050109">
    <property type="entry name" value="HTH-type_TetR-like_transc_reg"/>
</dbReference>
<comment type="caution">
    <text evidence="6">The sequence shown here is derived from an EMBL/GenBank/DDBJ whole genome shotgun (WGS) entry which is preliminary data.</text>
</comment>
<dbReference type="PANTHER" id="PTHR30055:SF234">
    <property type="entry name" value="HTH-TYPE TRANSCRIPTIONAL REGULATOR BETI"/>
    <property type="match status" value="1"/>
</dbReference>
<evidence type="ECO:0000256" key="1">
    <source>
        <dbReference type="ARBA" id="ARBA00023015"/>
    </source>
</evidence>
<dbReference type="GO" id="GO:0000976">
    <property type="term" value="F:transcription cis-regulatory region binding"/>
    <property type="evidence" value="ECO:0007669"/>
    <property type="project" value="TreeGrafter"/>
</dbReference>
<dbReference type="Gene3D" id="1.10.357.10">
    <property type="entry name" value="Tetracycline Repressor, domain 2"/>
    <property type="match status" value="1"/>
</dbReference>
<dbReference type="Pfam" id="PF00440">
    <property type="entry name" value="TetR_N"/>
    <property type="match status" value="1"/>
</dbReference>
<organism evidence="6 7">
    <name type="scientific">Actinomadura bangladeshensis</name>
    <dbReference type="NCBI Taxonomy" id="453573"/>
    <lineage>
        <taxon>Bacteria</taxon>
        <taxon>Bacillati</taxon>
        <taxon>Actinomycetota</taxon>
        <taxon>Actinomycetes</taxon>
        <taxon>Streptosporangiales</taxon>
        <taxon>Thermomonosporaceae</taxon>
        <taxon>Actinomadura</taxon>
    </lineage>
</organism>
<dbReference type="InterPro" id="IPR009057">
    <property type="entry name" value="Homeodomain-like_sf"/>
</dbReference>
<dbReference type="PANTHER" id="PTHR30055">
    <property type="entry name" value="HTH-TYPE TRANSCRIPTIONAL REGULATOR RUTR"/>
    <property type="match status" value="1"/>
</dbReference>
<evidence type="ECO:0000313" key="7">
    <source>
        <dbReference type="Proteomes" id="UP000295431"/>
    </source>
</evidence>
<dbReference type="Proteomes" id="UP000295431">
    <property type="component" value="Unassembled WGS sequence"/>
</dbReference>
<sequence length="246" mass="27296">MWLVRPAVRRVSPPYASGVDRQRVSNRRGKRSREDILEAASRIMGKRGYAATPLSVVSSEIGLAKSVIFHHFHTKGGLLAAVMERGMNDFFRAMSAAHADPPAGGTPQERLSWFLGRAAGVLTEREEFLRLHMFLILSEDNDEADAEAEVKETIDKVRREGRRHMNHMIRKSFHDEGPEIARAVADRLEYIGMAGIDGTFLAVQAEEGRSMADDMELLAETIALMGERLAARLRSAAPTPAAPTYK</sequence>
<dbReference type="InterPro" id="IPR001647">
    <property type="entry name" value="HTH_TetR"/>
</dbReference>
<feature type="DNA-binding region" description="H-T-H motif" evidence="4">
    <location>
        <begin position="53"/>
        <end position="72"/>
    </location>
</feature>
<proteinExistence type="predicted"/>